<dbReference type="Proteomes" id="UP000654123">
    <property type="component" value="Unassembled WGS sequence"/>
</dbReference>
<protein>
    <recommendedName>
        <fullName evidence="6">Maltokinase N-terminal cap domain-containing protein</fullName>
    </recommendedName>
</protein>
<dbReference type="GO" id="GO:0005524">
    <property type="term" value="F:ATP binding"/>
    <property type="evidence" value="ECO:0007669"/>
    <property type="project" value="UniProtKB-KW"/>
</dbReference>
<feature type="compositionally biased region" description="Basic and acidic residues" evidence="5">
    <location>
        <begin position="132"/>
        <end position="142"/>
    </location>
</feature>
<evidence type="ECO:0000256" key="4">
    <source>
        <dbReference type="ARBA" id="ARBA00022840"/>
    </source>
</evidence>
<evidence type="ECO:0000256" key="3">
    <source>
        <dbReference type="ARBA" id="ARBA00022777"/>
    </source>
</evidence>
<keyword evidence="1" id="KW-0808">Transferase</keyword>
<dbReference type="Pfam" id="PF18085">
    <property type="entry name" value="Mak_N_cap"/>
    <property type="match status" value="1"/>
</dbReference>
<dbReference type="GO" id="GO:0016301">
    <property type="term" value="F:kinase activity"/>
    <property type="evidence" value="ECO:0007669"/>
    <property type="project" value="UniProtKB-KW"/>
</dbReference>
<proteinExistence type="predicted"/>
<reference evidence="7" key="2">
    <citation type="submission" date="2020-09" db="EMBL/GenBank/DDBJ databases">
        <authorList>
            <person name="Sun Q."/>
            <person name="Ohkuma M."/>
        </authorList>
    </citation>
    <scope>NUCLEOTIDE SEQUENCE</scope>
    <source>
        <strain evidence="7">JCM 4335</strain>
    </source>
</reference>
<dbReference type="EMBL" id="BMSV01000005">
    <property type="protein sequence ID" value="GGQ09366.1"/>
    <property type="molecule type" value="Genomic_DNA"/>
</dbReference>
<gene>
    <name evidence="7" type="ORF">GCM10010249_29880</name>
</gene>
<feature type="domain" description="Maltokinase N-terminal cap" evidence="6">
    <location>
        <begin position="20"/>
        <end position="107"/>
    </location>
</feature>
<dbReference type="InterPro" id="IPR040999">
    <property type="entry name" value="Mak_N_cap"/>
</dbReference>
<feature type="region of interest" description="Disordered" evidence="5">
    <location>
        <begin position="125"/>
        <end position="145"/>
    </location>
</feature>
<evidence type="ECO:0000313" key="7">
    <source>
        <dbReference type="EMBL" id="GGQ09366.1"/>
    </source>
</evidence>
<keyword evidence="8" id="KW-1185">Reference proteome</keyword>
<evidence type="ECO:0000313" key="8">
    <source>
        <dbReference type="Proteomes" id="UP000654123"/>
    </source>
</evidence>
<evidence type="ECO:0000259" key="6">
    <source>
        <dbReference type="Pfam" id="PF18085"/>
    </source>
</evidence>
<evidence type="ECO:0000256" key="2">
    <source>
        <dbReference type="ARBA" id="ARBA00022741"/>
    </source>
</evidence>
<evidence type="ECO:0000256" key="1">
    <source>
        <dbReference type="ARBA" id="ARBA00022679"/>
    </source>
</evidence>
<comment type="caution">
    <text evidence="7">The sequence shown here is derived from an EMBL/GenBank/DDBJ whole genome shotgun (WGS) entry which is preliminary data.</text>
</comment>
<dbReference type="AlphaFoldDB" id="A0A918B106"/>
<accession>A0A918B106</accession>
<name>A0A918B106_9ACTN</name>
<organism evidence="7 8">
    <name type="scientific">Streptomyces roseolilacinus</name>
    <dbReference type="NCBI Taxonomy" id="66904"/>
    <lineage>
        <taxon>Bacteria</taxon>
        <taxon>Bacillati</taxon>
        <taxon>Actinomycetota</taxon>
        <taxon>Actinomycetes</taxon>
        <taxon>Kitasatosporales</taxon>
        <taxon>Streptomycetaceae</taxon>
        <taxon>Streptomyces</taxon>
    </lineage>
</organism>
<keyword evidence="4" id="KW-0067">ATP-binding</keyword>
<reference evidence="7" key="1">
    <citation type="journal article" date="2014" name="Int. J. Syst. Evol. Microbiol.">
        <title>Complete genome sequence of Corynebacterium casei LMG S-19264T (=DSM 44701T), isolated from a smear-ripened cheese.</title>
        <authorList>
            <consortium name="US DOE Joint Genome Institute (JGI-PGF)"/>
            <person name="Walter F."/>
            <person name="Albersmeier A."/>
            <person name="Kalinowski J."/>
            <person name="Ruckert C."/>
        </authorList>
    </citation>
    <scope>NUCLEOTIDE SEQUENCE</scope>
    <source>
        <strain evidence="7">JCM 4335</strain>
    </source>
</reference>
<keyword evidence="3" id="KW-0418">Kinase</keyword>
<keyword evidence="2" id="KW-0547">Nucleotide-binding</keyword>
<dbReference type="RefSeq" id="WP_189533863.1">
    <property type="nucleotide sequence ID" value="NZ_BMSV01000005.1"/>
</dbReference>
<sequence length="230" mass="24404">MAVIHATTIKPTKLELLTAWLPSRPWYGGGTGGPELAKAGGFRLDDPRGEVGIEFMVVTDTSGTDPVTYLLPLTYRGAPLDGAEHALVGTMEHGVLGRRWAYDGCHDPVLVAQLLALVEGRAQAQAQSTSDTPDHEVTRSHTGEGPLLTDRAVTATDDAEGTALDVARGTTLRLHRVLRPAPEEASALPRTATGHVAGPWHLPDGTRVRGLFAVLHADPRNQPSAVRGEA</sequence>
<evidence type="ECO:0000256" key="5">
    <source>
        <dbReference type="SAM" id="MobiDB-lite"/>
    </source>
</evidence>